<keyword evidence="3" id="KW-0808">Transferase</keyword>
<dbReference type="PANTHER" id="PTHR46652">
    <property type="entry name" value="LEUCINE-RICH REPEAT AND IQ DOMAIN-CONTAINING PROTEIN 1-RELATED"/>
    <property type="match status" value="1"/>
</dbReference>
<dbReference type="EMBL" id="CAXAMM010027136">
    <property type="protein sequence ID" value="CAK9060299.1"/>
    <property type="molecule type" value="Genomic_DNA"/>
</dbReference>
<dbReference type="InterPro" id="IPR032675">
    <property type="entry name" value="LRR_dom_sf"/>
</dbReference>
<sequence>MELTSLVKLRRWEQLQFLNVSRNRLRSLEPVGALRHLLHLDASHNLLIRSQSFTAPDALETCDMSYNMLAELGDWKVHRYLRELNLRGNYISIVGHGLKGNLELRSLDLSENFLLKLGEDLDDLELRSLSLAQNKLSSLEGIQKLAKLHCLDVRHNQITTITALRAEDIPRLRKLRLAENRISQMREVDQLASFVFLSELYMQPNPVSQLPQYRAQVLHRLPRLRQLDSQQVTPEERVKTEVIFGADVETRQEIFEQLLPEETFVDRRLMTEELIAQLEMEQFGCHGDAGPFGCEATSDPTFGDPPRTKLQVAKFRQRVEQTRRGGSPEGVANFSTYPAPYHSSFAYDEDLPEILEAVAEGGCQELWLGAAEISPQGIREIVASMQDTTSSLRHIDLAGCSSAALLGAELLKSFPLDRGCSIELENCGLADSTVERLRTRPADWQIPRCPAP</sequence>
<protein>
    <submittedName>
        <fullName evidence="3">Leucine-rich repeat and guanylate kinase domain-containing protein</fullName>
    </submittedName>
</protein>
<accession>A0ABP0N9L6</accession>
<keyword evidence="4" id="KW-1185">Reference proteome</keyword>
<organism evidence="3 4">
    <name type="scientific">Durusdinium trenchii</name>
    <dbReference type="NCBI Taxonomy" id="1381693"/>
    <lineage>
        <taxon>Eukaryota</taxon>
        <taxon>Sar</taxon>
        <taxon>Alveolata</taxon>
        <taxon>Dinophyceae</taxon>
        <taxon>Suessiales</taxon>
        <taxon>Symbiodiniaceae</taxon>
        <taxon>Durusdinium</taxon>
    </lineage>
</organism>
<comment type="caution">
    <text evidence="3">The sequence shown here is derived from an EMBL/GenBank/DDBJ whole genome shotgun (WGS) entry which is preliminary data.</text>
</comment>
<evidence type="ECO:0000313" key="3">
    <source>
        <dbReference type="EMBL" id="CAK9060299.1"/>
    </source>
</evidence>
<dbReference type="Proteomes" id="UP001642464">
    <property type="component" value="Unassembled WGS sequence"/>
</dbReference>
<name>A0ABP0N9L6_9DINO</name>
<dbReference type="InterPro" id="IPR001611">
    <property type="entry name" value="Leu-rich_rpt"/>
</dbReference>
<proteinExistence type="predicted"/>
<evidence type="ECO:0000256" key="1">
    <source>
        <dbReference type="ARBA" id="ARBA00022614"/>
    </source>
</evidence>
<evidence type="ECO:0000313" key="4">
    <source>
        <dbReference type="Proteomes" id="UP001642464"/>
    </source>
</evidence>
<reference evidence="3 4" key="1">
    <citation type="submission" date="2024-02" db="EMBL/GenBank/DDBJ databases">
        <authorList>
            <person name="Chen Y."/>
            <person name="Shah S."/>
            <person name="Dougan E. K."/>
            <person name="Thang M."/>
            <person name="Chan C."/>
        </authorList>
    </citation>
    <scope>NUCLEOTIDE SEQUENCE [LARGE SCALE GENOMIC DNA]</scope>
</reference>
<gene>
    <name evidence="3" type="ORF">SCF082_LOCUS31786</name>
</gene>
<evidence type="ECO:0000256" key="2">
    <source>
        <dbReference type="ARBA" id="ARBA00022737"/>
    </source>
</evidence>
<dbReference type="PANTHER" id="PTHR46652:SF3">
    <property type="entry name" value="LEUCINE-RICH REPEAT-CONTAINING PROTEIN 9"/>
    <property type="match status" value="1"/>
</dbReference>
<keyword evidence="2" id="KW-0677">Repeat</keyword>
<dbReference type="InterPro" id="IPR050836">
    <property type="entry name" value="SDS22/Internalin_LRR"/>
</dbReference>
<dbReference type="Pfam" id="PF14580">
    <property type="entry name" value="LRR_9"/>
    <property type="match status" value="1"/>
</dbReference>
<keyword evidence="1" id="KW-0433">Leucine-rich repeat</keyword>
<keyword evidence="3" id="KW-0418">Kinase</keyword>
<dbReference type="GO" id="GO:0016301">
    <property type="term" value="F:kinase activity"/>
    <property type="evidence" value="ECO:0007669"/>
    <property type="project" value="UniProtKB-KW"/>
</dbReference>
<dbReference type="SUPFAM" id="SSF52058">
    <property type="entry name" value="L domain-like"/>
    <property type="match status" value="1"/>
</dbReference>
<dbReference type="Gene3D" id="3.80.10.10">
    <property type="entry name" value="Ribonuclease Inhibitor"/>
    <property type="match status" value="2"/>
</dbReference>
<dbReference type="PROSITE" id="PS51450">
    <property type="entry name" value="LRR"/>
    <property type="match status" value="3"/>
</dbReference>